<dbReference type="PANTHER" id="PTHR46844:SF1">
    <property type="entry name" value="SLR5058 PROTEIN"/>
    <property type="match status" value="1"/>
</dbReference>
<comment type="caution">
    <text evidence="4">The sequence shown here is derived from an EMBL/GenBank/DDBJ whole genome shotgun (WGS) entry which is preliminary data.</text>
</comment>
<evidence type="ECO:0000259" key="2">
    <source>
        <dbReference type="PROSITE" id="PS50837"/>
    </source>
</evidence>
<dbReference type="AlphaFoldDB" id="A0A0V7ZJU7"/>
<gene>
    <name evidence="4" type="ORF">BC008_18530</name>
    <name evidence="3" type="ORF">BC008_37700</name>
</gene>
<dbReference type="InterPro" id="IPR037215">
    <property type="entry name" value="GUN4-like_sf"/>
</dbReference>
<evidence type="ECO:0000313" key="3">
    <source>
        <dbReference type="EMBL" id="KST62183.1"/>
    </source>
</evidence>
<keyword evidence="5" id="KW-1185">Reference proteome</keyword>
<dbReference type="EMBL" id="LMTZ01000117">
    <property type="protein sequence ID" value="KST64813.1"/>
    <property type="molecule type" value="Genomic_DNA"/>
</dbReference>
<dbReference type="CDD" id="cd00267">
    <property type="entry name" value="ABC_ATPase"/>
    <property type="match status" value="1"/>
</dbReference>
<proteinExistence type="predicted"/>
<dbReference type="PROSITE" id="PS50837">
    <property type="entry name" value="NACHT"/>
    <property type="match status" value="1"/>
</dbReference>
<evidence type="ECO:0000313" key="5">
    <source>
        <dbReference type="Proteomes" id="UP000053372"/>
    </source>
</evidence>
<keyword evidence="1" id="KW-1133">Transmembrane helix</keyword>
<dbReference type="SUPFAM" id="SSF140869">
    <property type="entry name" value="GUN4-like"/>
    <property type="match status" value="1"/>
</dbReference>
<dbReference type="SUPFAM" id="SSF52540">
    <property type="entry name" value="P-loop containing nucleoside triphosphate hydrolases"/>
    <property type="match status" value="1"/>
</dbReference>
<evidence type="ECO:0000313" key="4">
    <source>
        <dbReference type="EMBL" id="KST64813.1"/>
    </source>
</evidence>
<dbReference type="Gene3D" id="1.25.40.620">
    <property type="match status" value="1"/>
</dbReference>
<dbReference type="InterPro" id="IPR027417">
    <property type="entry name" value="P-loop_NTPase"/>
</dbReference>
<feature type="domain" description="NACHT" evidence="2">
    <location>
        <begin position="157"/>
        <end position="293"/>
    </location>
</feature>
<keyword evidence="1" id="KW-0472">Membrane</keyword>
<reference evidence="4 5" key="1">
    <citation type="journal article" date="2015" name="Genome Announc.">
        <title>Draft Genome of the Euendolithic (true boring) Cyanobacterium Mastigocoleus testarum strain BC008.</title>
        <authorList>
            <person name="Guida B.S."/>
            <person name="Garcia-Pichel F."/>
        </authorList>
    </citation>
    <scope>NUCLEOTIDE SEQUENCE [LARGE SCALE GENOMIC DNA]</scope>
    <source>
        <strain evidence="4 5">BC008</strain>
    </source>
</reference>
<feature type="transmembrane region" description="Helical" evidence="1">
    <location>
        <begin position="20"/>
        <end position="37"/>
    </location>
</feature>
<protein>
    <recommendedName>
        <fullName evidence="2">NACHT domain-containing protein</fullName>
    </recommendedName>
</protein>
<dbReference type="CDD" id="cd16383">
    <property type="entry name" value="GUN4"/>
    <property type="match status" value="1"/>
</dbReference>
<dbReference type="EMBL" id="LMTZ01000162">
    <property type="protein sequence ID" value="KST62183.1"/>
    <property type="molecule type" value="Genomic_DNA"/>
</dbReference>
<keyword evidence="1" id="KW-0812">Transmembrane</keyword>
<dbReference type="Gene3D" id="1.10.10.1770">
    <property type="entry name" value="Gun4-like"/>
    <property type="match status" value="1"/>
</dbReference>
<dbReference type="InterPro" id="IPR008629">
    <property type="entry name" value="GUN4-like"/>
</dbReference>
<name>A0A0V7ZJU7_9CYAN</name>
<dbReference type="Proteomes" id="UP000053372">
    <property type="component" value="Unassembled WGS sequence"/>
</dbReference>
<dbReference type="InterPro" id="IPR007111">
    <property type="entry name" value="NACHT_NTPase"/>
</dbReference>
<organism evidence="4 5">
    <name type="scientific">Mastigocoleus testarum BC008</name>
    <dbReference type="NCBI Taxonomy" id="371196"/>
    <lineage>
        <taxon>Bacteria</taxon>
        <taxon>Bacillati</taxon>
        <taxon>Cyanobacteriota</taxon>
        <taxon>Cyanophyceae</taxon>
        <taxon>Nostocales</taxon>
        <taxon>Hapalosiphonaceae</taxon>
        <taxon>Mastigocoleus</taxon>
    </lineage>
</organism>
<dbReference type="Gene3D" id="3.40.50.300">
    <property type="entry name" value="P-loop containing nucleotide triphosphate hydrolases"/>
    <property type="match status" value="1"/>
</dbReference>
<sequence>MSGIGVFLTFHNFIIRNLDAAFISFIFTLIFIVSLTIREFLAQIIKDVGLFWVKLQRQQAIKTGQLINDRLEDLVSDFQNSYYKALEYKCRDDETQGLDNEFTLELQKVFVPLKIAANNASNTRQDIIPVSQNKSLVDLTIWDCLAARDLGGRGIYKRLVILGRPGSGKTTLLRHLTLIYSIKKEQEINKKAPKLIPVLFYLRDIRDLIISNKSSLKTLIQQYIENLKINNKNLIPPSNWVNNKLQKNEFIIMLDGLDEVANKTQRQQVRTWIDSQMQDYPDTVFILTSRPNGYKEVKSRIAVNQLEVQPFNREQITNFLQRWYLQTEIKSRAGQFDDGVKQVAEEKAINLIERIINNRPLVAMAVNPLLLKMIATVHRRGNVLPGKRVELYKDICQILLEKRQRAKNIFHGLTASQKQSVLQVLALSLMQKQTREFTLAEAKNWISQQLTNLPNLNNTRDFIKHIQDDCALLVEKEIGEYEFAHLSFQEYLAAIEISESHQENILIQNIDQTWWSETIRLYGAQSKDATNIVSTIINMPSPSVNAFLVIAYYEEEGWRIDKQVRQQLIDKLDAGLESDDAEIFKLAAEVQLARQLNNLTRVNEILEQDNSYITCAEYQLFINDSQHTSPKKWLNNRFIFGDAKKAVNGLNKRDINRFCTWLTGKYLNSQLSKLETFYKPIEENGKIRLSRVKLPSRYKKLSDFLYRKKWREADDETLHIILKAVRRDEQRYLNIEDIEKFPCEDFYIINLLWVAYSQGYFGFSVQQEIYQSLGVTLQYDDERKLVDFGDRVGWRERGSWLGPRDLQFNFSTPTRGSLPLPVNRRYTKNNRLSWESSVISLHNQTIISFLSRAEICNL</sequence>
<accession>A0A0V7ZJU7</accession>
<evidence type="ECO:0000256" key="1">
    <source>
        <dbReference type="SAM" id="Phobius"/>
    </source>
</evidence>
<dbReference type="PANTHER" id="PTHR46844">
    <property type="entry name" value="SLR5058 PROTEIN"/>
    <property type="match status" value="1"/>
</dbReference>
<dbReference type="Pfam" id="PF05419">
    <property type="entry name" value="GUN4"/>
    <property type="match status" value="1"/>
</dbReference>
<dbReference type="Pfam" id="PF05729">
    <property type="entry name" value="NACHT"/>
    <property type="match status" value="1"/>
</dbReference>